<comment type="caution">
    <text evidence="1">The sequence shown here is derived from an EMBL/GenBank/DDBJ whole genome shotgun (WGS) entry which is preliminary data.</text>
</comment>
<protein>
    <submittedName>
        <fullName evidence="1">Uncharacterized protein</fullName>
    </submittedName>
</protein>
<dbReference type="Proteomes" id="UP001162992">
    <property type="component" value="Chromosome 16"/>
</dbReference>
<proteinExistence type="predicted"/>
<sequence length="312" mass="34764">MSRRSRRREALALEAMNDELLAQISERICCNGSSSVASLFTKQGKKGTNQDAMILWEFFVEYLMVMVRTGIWLRGGATGLELSDAKGCKEPEMFALWQDSFLKAYKLMDTELRVLPSIDCSCSGTTAVTILKQGEHLIIGNVGDSRAILATKTENDALVAVQLTVDLKPNLPHEAERIKQCKGRVFAMLDEPDVHRLWLPYNNSPGLAVARAFGDFYMKEFGLIAVPEIAYRRLTDKDQFIVLATDGIWDVLSNTEVVDIISKAPSRATAARCLVQSAVRAWRLKRSLYKADDCAVVCLYLGTQSVRSQKSD</sequence>
<keyword evidence="2" id="KW-1185">Reference proteome</keyword>
<reference evidence="2" key="1">
    <citation type="journal article" date="2024" name="Proc. Natl. Acad. Sci. U.S.A.">
        <title>Extraordinary preservation of gene collinearity over three hundred million years revealed in homosporous lycophytes.</title>
        <authorList>
            <person name="Li C."/>
            <person name="Wickell D."/>
            <person name="Kuo L.Y."/>
            <person name="Chen X."/>
            <person name="Nie B."/>
            <person name="Liao X."/>
            <person name="Peng D."/>
            <person name="Ji J."/>
            <person name="Jenkins J."/>
            <person name="Williams M."/>
            <person name="Shu S."/>
            <person name="Plott C."/>
            <person name="Barry K."/>
            <person name="Rajasekar S."/>
            <person name="Grimwood J."/>
            <person name="Han X."/>
            <person name="Sun S."/>
            <person name="Hou Z."/>
            <person name="He W."/>
            <person name="Dai G."/>
            <person name="Sun C."/>
            <person name="Schmutz J."/>
            <person name="Leebens-Mack J.H."/>
            <person name="Li F.W."/>
            <person name="Wang L."/>
        </authorList>
    </citation>
    <scope>NUCLEOTIDE SEQUENCE [LARGE SCALE GENOMIC DNA]</scope>
    <source>
        <strain evidence="2">cv. PW_Plant_1</strain>
    </source>
</reference>
<name>A0ACC2BCU7_DIPCM</name>
<gene>
    <name evidence="1" type="ORF">O6H91_16G061700</name>
</gene>
<evidence type="ECO:0000313" key="2">
    <source>
        <dbReference type="Proteomes" id="UP001162992"/>
    </source>
</evidence>
<evidence type="ECO:0000313" key="1">
    <source>
        <dbReference type="EMBL" id="KAJ7527580.1"/>
    </source>
</evidence>
<accession>A0ACC2BCU7</accession>
<dbReference type="EMBL" id="CM055107">
    <property type="protein sequence ID" value="KAJ7527580.1"/>
    <property type="molecule type" value="Genomic_DNA"/>
</dbReference>
<organism evidence="1 2">
    <name type="scientific">Diphasiastrum complanatum</name>
    <name type="common">Issler's clubmoss</name>
    <name type="synonym">Lycopodium complanatum</name>
    <dbReference type="NCBI Taxonomy" id="34168"/>
    <lineage>
        <taxon>Eukaryota</taxon>
        <taxon>Viridiplantae</taxon>
        <taxon>Streptophyta</taxon>
        <taxon>Embryophyta</taxon>
        <taxon>Tracheophyta</taxon>
        <taxon>Lycopodiopsida</taxon>
        <taxon>Lycopodiales</taxon>
        <taxon>Lycopodiaceae</taxon>
        <taxon>Lycopodioideae</taxon>
        <taxon>Diphasiastrum</taxon>
    </lineage>
</organism>